<comment type="caution">
    <text evidence="3">The sequence shown here is derived from an EMBL/GenBank/DDBJ whole genome shotgun (WGS) entry which is preliminary data.</text>
</comment>
<feature type="compositionally biased region" description="Polar residues" evidence="1">
    <location>
        <begin position="109"/>
        <end position="122"/>
    </location>
</feature>
<sequence>MNTLWHRLERCLKIAFQFIVLPLIITITIQVLCFVGVVYCAFVYHPTPEWYSTLSPSDWQNNMKCLWQLSLEYTAFLSFLVVITLLVYNFVQNKAKSLSKKLDTPTFEAEQNSSLGKQSSTP</sequence>
<dbReference type="RefSeq" id="WP_228085859.1">
    <property type="nucleotide sequence ID" value="NZ_JACVHL010000027.1"/>
</dbReference>
<organism evidence="3 4">
    <name type="scientific">Vibrio parahaemolyticus</name>
    <dbReference type="NCBI Taxonomy" id="670"/>
    <lineage>
        <taxon>Bacteria</taxon>
        <taxon>Pseudomonadati</taxon>
        <taxon>Pseudomonadota</taxon>
        <taxon>Gammaproteobacteria</taxon>
        <taxon>Vibrionales</taxon>
        <taxon>Vibrionaceae</taxon>
        <taxon>Vibrio</taxon>
    </lineage>
</organism>
<gene>
    <name evidence="3" type="ORF">IB292_21055</name>
</gene>
<keyword evidence="2" id="KW-0812">Transmembrane</keyword>
<feature type="region of interest" description="Disordered" evidence="1">
    <location>
        <begin position="98"/>
        <end position="122"/>
    </location>
</feature>
<evidence type="ECO:0000313" key="4">
    <source>
        <dbReference type="Proteomes" id="UP000726777"/>
    </source>
</evidence>
<dbReference type="Proteomes" id="UP000726777">
    <property type="component" value="Unassembled WGS sequence"/>
</dbReference>
<keyword evidence="2" id="KW-0472">Membrane</keyword>
<name>A0A9Q3UIR5_VIBPH</name>
<proteinExistence type="predicted"/>
<evidence type="ECO:0000313" key="3">
    <source>
        <dbReference type="EMBL" id="MCC3807511.1"/>
    </source>
</evidence>
<protein>
    <submittedName>
        <fullName evidence="3">Uncharacterized protein</fullName>
    </submittedName>
</protein>
<accession>A0A9Q3UIR5</accession>
<feature type="transmembrane region" description="Helical" evidence="2">
    <location>
        <begin position="73"/>
        <end position="91"/>
    </location>
</feature>
<dbReference type="EMBL" id="JACVHL010000027">
    <property type="protein sequence ID" value="MCC3807511.1"/>
    <property type="molecule type" value="Genomic_DNA"/>
</dbReference>
<evidence type="ECO:0000256" key="1">
    <source>
        <dbReference type="SAM" id="MobiDB-lite"/>
    </source>
</evidence>
<feature type="transmembrane region" description="Helical" evidence="2">
    <location>
        <begin position="20"/>
        <end position="44"/>
    </location>
</feature>
<dbReference type="AlphaFoldDB" id="A0A9Q3UIR5"/>
<keyword evidence="2" id="KW-1133">Transmembrane helix</keyword>
<reference evidence="3" key="1">
    <citation type="submission" date="2020-09" db="EMBL/GenBank/DDBJ databases">
        <title>Genome sequence of Vibrio parahaemolyticus isolates.</title>
        <authorList>
            <person name="Hammerl J.A."/>
            <person name="Strauch E."/>
        </authorList>
    </citation>
    <scope>NUCLEOTIDE SEQUENCE</scope>
    <source>
        <strain evidence="3">17-VB00146</strain>
    </source>
</reference>
<evidence type="ECO:0000256" key="2">
    <source>
        <dbReference type="SAM" id="Phobius"/>
    </source>
</evidence>